<accession>A0ABD1ZUV9</accession>
<dbReference type="EMBL" id="JAUDFV010000167">
    <property type="protein sequence ID" value="KAL2712151.1"/>
    <property type="molecule type" value="Genomic_DNA"/>
</dbReference>
<dbReference type="Proteomes" id="UP001607302">
    <property type="component" value="Unassembled WGS sequence"/>
</dbReference>
<reference evidence="1 2" key="1">
    <citation type="journal article" date="2024" name="Ann. Entomol. Soc. Am.">
        <title>Genomic analyses of the southern and eastern yellowjacket wasps (Hymenoptera: Vespidae) reveal evolutionary signatures of social life.</title>
        <authorList>
            <person name="Catto M.A."/>
            <person name="Caine P.B."/>
            <person name="Orr S.E."/>
            <person name="Hunt B.G."/>
            <person name="Goodisman M.A.D."/>
        </authorList>
    </citation>
    <scope>NUCLEOTIDE SEQUENCE [LARGE SCALE GENOMIC DNA]</scope>
    <source>
        <strain evidence="1">233</strain>
        <tissue evidence="1">Head and thorax</tissue>
    </source>
</reference>
<comment type="caution">
    <text evidence="1">The sequence shown here is derived from an EMBL/GenBank/DDBJ whole genome shotgun (WGS) entry which is preliminary data.</text>
</comment>
<name>A0ABD1ZUV9_VESSQ</name>
<keyword evidence="2" id="KW-1185">Reference proteome</keyword>
<sequence length="138" mass="15761">MDLRLLRIPELLYKFSLAGTFSESGSKNKNRSCTRGQRIEGYWFDDIAGAVPWKLLILLLRRSNTGGTNNEVIHQLEIFATDRQPIGFVLLLNRENLVYIRFRLKLIDRSAFATYRRYVPAMSGLSEPVELEAGTAPI</sequence>
<protein>
    <recommendedName>
        <fullName evidence="3">LAGLIDADG homing endonuclease</fullName>
    </recommendedName>
</protein>
<evidence type="ECO:0000313" key="2">
    <source>
        <dbReference type="Proteomes" id="UP001607302"/>
    </source>
</evidence>
<proteinExistence type="predicted"/>
<gene>
    <name evidence="1" type="ORF">V1478_018386</name>
</gene>
<evidence type="ECO:0000313" key="1">
    <source>
        <dbReference type="EMBL" id="KAL2712151.1"/>
    </source>
</evidence>
<dbReference type="AlphaFoldDB" id="A0ABD1ZUV9"/>
<organism evidence="1 2">
    <name type="scientific">Vespula squamosa</name>
    <name type="common">Southern yellow jacket</name>
    <name type="synonym">Wasp</name>
    <dbReference type="NCBI Taxonomy" id="30214"/>
    <lineage>
        <taxon>Eukaryota</taxon>
        <taxon>Metazoa</taxon>
        <taxon>Ecdysozoa</taxon>
        <taxon>Arthropoda</taxon>
        <taxon>Hexapoda</taxon>
        <taxon>Insecta</taxon>
        <taxon>Pterygota</taxon>
        <taxon>Neoptera</taxon>
        <taxon>Endopterygota</taxon>
        <taxon>Hymenoptera</taxon>
        <taxon>Apocrita</taxon>
        <taxon>Aculeata</taxon>
        <taxon>Vespoidea</taxon>
        <taxon>Vespidae</taxon>
        <taxon>Vespinae</taxon>
        <taxon>Vespula</taxon>
    </lineage>
</organism>
<evidence type="ECO:0008006" key="3">
    <source>
        <dbReference type="Google" id="ProtNLM"/>
    </source>
</evidence>